<proteinExistence type="predicted"/>
<evidence type="ECO:0000256" key="1">
    <source>
        <dbReference type="SAM" id="MobiDB-lite"/>
    </source>
</evidence>
<evidence type="ECO:0000313" key="3">
    <source>
        <dbReference type="RefSeq" id="XP_034264628.1"/>
    </source>
</evidence>
<feature type="compositionally biased region" description="Basic and acidic residues" evidence="1">
    <location>
        <begin position="45"/>
        <end position="56"/>
    </location>
</feature>
<accession>A0A6P9B0V3</accession>
<dbReference type="KEGG" id="pgut:117660573"/>
<gene>
    <name evidence="3" type="primary">LOC117660573</name>
</gene>
<dbReference type="GeneID" id="117660573"/>
<dbReference type="InParanoid" id="A0A6P9B0V3"/>
<name>A0A6P9B0V3_PANGU</name>
<organism evidence="2 3">
    <name type="scientific">Pantherophis guttatus</name>
    <name type="common">Corn snake</name>
    <name type="synonym">Elaphe guttata</name>
    <dbReference type="NCBI Taxonomy" id="94885"/>
    <lineage>
        <taxon>Eukaryota</taxon>
        <taxon>Metazoa</taxon>
        <taxon>Chordata</taxon>
        <taxon>Craniata</taxon>
        <taxon>Vertebrata</taxon>
        <taxon>Euteleostomi</taxon>
        <taxon>Lepidosauria</taxon>
        <taxon>Squamata</taxon>
        <taxon>Bifurcata</taxon>
        <taxon>Unidentata</taxon>
        <taxon>Episquamata</taxon>
        <taxon>Toxicofera</taxon>
        <taxon>Serpentes</taxon>
        <taxon>Colubroidea</taxon>
        <taxon>Colubridae</taxon>
        <taxon>Colubrinae</taxon>
        <taxon>Pantherophis</taxon>
    </lineage>
</organism>
<dbReference type="RefSeq" id="XP_034264628.1">
    <property type="nucleotide sequence ID" value="XM_034408737.2"/>
</dbReference>
<dbReference type="OMA" id="FPYYRTY"/>
<reference evidence="3" key="1">
    <citation type="submission" date="2025-08" db="UniProtKB">
        <authorList>
            <consortium name="RefSeq"/>
        </authorList>
    </citation>
    <scope>IDENTIFICATION</scope>
    <source>
        <tissue evidence="3">Blood</tissue>
    </source>
</reference>
<feature type="region of interest" description="Disordered" evidence="1">
    <location>
        <begin position="171"/>
        <end position="202"/>
    </location>
</feature>
<protein>
    <submittedName>
        <fullName evidence="3">Uncharacterized protein LOC117660573</fullName>
    </submittedName>
</protein>
<sequence>MKKENNVEANVMIHEKAYSKKMRYKLMKRQTKNGISPWQKIENRKNGVHSLQERNESPPTLIHPETSKLLPLSTEDGAEDFNIELTHFNDLVRSNPTTCSEYMPYYRTDTNLVESPSCLNSEVNQNSPEGEDRVQSNCCVFKLKHKEEFTNERELDTEYFPYYRTYEEYLTSSNPSEEIKSREQNEEATTNSDEKIRSEAVSNAETEYANTDFQESSIANEDTGQCLENFDFTETLLSTNSTIDSGDSENFLLEEILSRNQLPSSSNGYFPYYRTYGKLIVTSKHLINFSPSGNTLG</sequence>
<dbReference type="AlphaFoldDB" id="A0A6P9B0V3"/>
<feature type="region of interest" description="Disordered" evidence="1">
    <location>
        <begin position="45"/>
        <end position="65"/>
    </location>
</feature>
<keyword evidence="2" id="KW-1185">Reference proteome</keyword>
<evidence type="ECO:0000313" key="2">
    <source>
        <dbReference type="Proteomes" id="UP001652622"/>
    </source>
</evidence>
<dbReference type="Proteomes" id="UP001652622">
    <property type="component" value="Unplaced"/>
</dbReference>